<organism evidence="1 2">
    <name type="scientific">Mojavia pulchra JT2-VF2</name>
    <dbReference type="NCBI Taxonomy" id="287848"/>
    <lineage>
        <taxon>Bacteria</taxon>
        <taxon>Bacillati</taxon>
        <taxon>Cyanobacteriota</taxon>
        <taxon>Cyanophyceae</taxon>
        <taxon>Nostocales</taxon>
        <taxon>Nostocaceae</taxon>
    </lineage>
</organism>
<dbReference type="AlphaFoldDB" id="A0A951PWL8"/>
<name>A0A951PWL8_9NOST</name>
<evidence type="ECO:0000313" key="2">
    <source>
        <dbReference type="Proteomes" id="UP000715781"/>
    </source>
</evidence>
<dbReference type="EMBL" id="JAHHHN010000003">
    <property type="protein sequence ID" value="MBW4560783.1"/>
    <property type="molecule type" value="Genomic_DNA"/>
</dbReference>
<reference evidence="1" key="1">
    <citation type="submission" date="2021-05" db="EMBL/GenBank/DDBJ databases">
        <authorList>
            <person name="Pietrasiak N."/>
            <person name="Ward R."/>
            <person name="Stajich J.E."/>
            <person name="Kurbessoian T."/>
        </authorList>
    </citation>
    <scope>NUCLEOTIDE SEQUENCE</scope>
    <source>
        <strain evidence="1">JT2-VF2</strain>
    </source>
</reference>
<accession>A0A951PWL8</accession>
<protein>
    <submittedName>
        <fullName evidence="1">Uncharacterized protein</fullName>
    </submittedName>
</protein>
<comment type="caution">
    <text evidence="1">The sequence shown here is derived from an EMBL/GenBank/DDBJ whole genome shotgun (WGS) entry which is preliminary data.</text>
</comment>
<gene>
    <name evidence="1" type="ORF">KME32_06415</name>
</gene>
<sequence length="55" mass="6593">MEQPRVEPDNLGNRRDVFRFADQESLERWFNSQSRRDCLAQLDPLTDDIKQQSLK</sequence>
<proteinExistence type="predicted"/>
<dbReference type="Proteomes" id="UP000715781">
    <property type="component" value="Unassembled WGS sequence"/>
</dbReference>
<evidence type="ECO:0000313" key="1">
    <source>
        <dbReference type="EMBL" id="MBW4560783.1"/>
    </source>
</evidence>
<reference evidence="1" key="2">
    <citation type="journal article" date="2022" name="Microbiol. Resour. Announc.">
        <title>Metagenome Sequencing to Explore Phylogenomics of Terrestrial Cyanobacteria.</title>
        <authorList>
            <person name="Ward R.D."/>
            <person name="Stajich J.E."/>
            <person name="Johansen J.R."/>
            <person name="Huntemann M."/>
            <person name="Clum A."/>
            <person name="Foster B."/>
            <person name="Foster B."/>
            <person name="Roux S."/>
            <person name="Palaniappan K."/>
            <person name="Varghese N."/>
            <person name="Mukherjee S."/>
            <person name="Reddy T.B.K."/>
            <person name="Daum C."/>
            <person name="Copeland A."/>
            <person name="Chen I.A."/>
            <person name="Ivanova N.N."/>
            <person name="Kyrpides N.C."/>
            <person name="Shapiro N."/>
            <person name="Eloe-Fadrosh E.A."/>
            <person name="Pietrasiak N."/>
        </authorList>
    </citation>
    <scope>NUCLEOTIDE SEQUENCE</scope>
    <source>
        <strain evidence="1">JT2-VF2</strain>
    </source>
</reference>